<evidence type="ECO:0000313" key="7">
    <source>
        <dbReference type="EMBL" id="RCN27734.1"/>
    </source>
</evidence>
<dbReference type="InterPro" id="IPR045002">
    <property type="entry name" value="Ech1-like"/>
</dbReference>
<proteinExistence type="inferred from homology"/>
<dbReference type="GO" id="GO:0051750">
    <property type="term" value="F:delta(3,5)-delta(2,4)-dienoyl-CoA isomerase activity"/>
    <property type="evidence" value="ECO:0007669"/>
    <property type="project" value="TreeGrafter"/>
</dbReference>
<dbReference type="GO" id="GO:0006635">
    <property type="term" value="P:fatty acid beta-oxidation"/>
    <property type="evidence" value="ECO:0007669"/>
    <property type="project" value="UniProtKB-UniPathway"/>
</dbReference>
<comment type="pathway">
    <text evidence="1">Lipid metabolism; fatty acid beta-oxidation.</text>
</comment>
<evidence type="ECO:0000256" key="3">
    <source>
        <dbReference type="ARBA" id="ARBA00022832"/>
    </source>
</evidence>
<dbReference type="InterPro" id="IPR029045">
    <property type="entry name" value="ClpP/crotonase-like_dom_sf"/>
</dbReference>
<dbReference type="AlphaFoldDB" id="A0A368F6G7"/>
<sequence length="198" mass="22313">MAYNYEHLQVEFVCEYVVSVKLNRPRQMNALNQKIWSEIEDVFEKLDNDENCRVIILSGEGKAFSSGLDLKDGGLTELITINEGEDIARKSRQIRRKIQKMQQAFTNIEECSKPVIAAVHGVCYGGGIDIISACDIRHCTQDAVFSIKIVLNYSRDHTVEEGLRFVATWNQSQLMTEDIPKSGLAAMTKSPLPPFSKI</sequence>
<keyword evidence="4" id="KW-0443">Lipid metabolism</keyword>
<dbReference type="STRING" id="29170.A0A368F6G7"/>
<dbReference type="UniPathway" id="UPA00659"/>
<dbReference type="OrthoDB" id="5832876at2759"/>
<protein>
    <submittedName>
        <fullName evidence="7">Enoyl-CoA hydratase/isomerase family protein</fullName>
    </submittedName>
</protein>
<evidence type="ECO:0000256" key="2">
    <source>
        <dbReference type="ARBA" id="ARBA00005254"/>
    </source>
</evidence>
<name>A0A368F6G7_ANCCA</name>
<comment type="caution">
    <text evidence="7">The sequence shown here is derived from an EMBL/GenBank/DDBJ whole genome shotgun (WGS) entry which is preliminary data.</text>
</comment>
<keyword evidence="8" id="KW-1185">Reference proteome</keyword>
<reference evidence="7 8" key="1">
    <citation type="submission" date="2014-10" db="EMBL/GenBank/DDBJ databases">
        <title>Draft genome of the hookworm Ancylostoma caninum.</title>
        <authorList>
            <person name="Mitreva M."/>
        </authorList>
    </citation>
    <scope>NUCLEOTIDE SEQUENCE [LARGE SCALE GENOMIC DNA]</scope>
    <source>
        <strain evidence="7 8">Baltimore</strain>
    </source>
</reference>
<dbReference type="SUPFAM" id="SSF52096">
    <property type="entry name" value="ClpP/crotonase"/>
    <property type="match status" value="1"/>
</dbReference>
<keyword evidence="3" id="KW-0276">Fatty acid metabolism</keyword>
<dbReference type="Gene3D" id="3.90.226.10">
    <property type="entry name" value="2-enoyl-CoA Hydratase, Chain A, domain 1"/>
    <property type="match status" value="1"/>
</dbReference>
<dbReference type="Pfam" id="PF00378">
    <property type="entry name" value="ECH_1"/>
    <property type="match status" value="1"/>
</dbReference>
<dbReference type="PANTHER" id="PTHR43149:SF1">
    <property type="entry name" value="DELTA(3,5)-DELTA(2,4)-DIENOYL-COA ISOMERASE, MITOCHONDRIAL"/>
    <property type="match status" value="1"/>
</dbReference>
<evidence type="ECO:0000256" key="1">
    <source>
        <dbReference type="ARBA" id="ARBA00005005"/>
    </source>
</evidence>
<evidence type="ECO:0000256" key="5">
    <source>
        <dbReference type="ARBA" id="ARBA00023235"/>
    </source>
</evidence>
<gene>
    <name evidence="7" type="ORF">ANCCAN_26530</name>
</gene>
<dbReference type="Proteomes" id="UP000252519">
    <property type="component" value="Unassembled WGS sequence"/>
</dbReference>
<dbReference type="Gene3D" id="1.10.12.10">
    <property type="entry name" value="Lyase 2-enoyl-coa Hydratase, Chain A, domain 2"/>
    <property type="match status" value="1"/>
</dbReference>
<evidence type="ECO:0000256" key="6">
    <source>
        <dbReference type="RuleBase" id="RU003707"/>
    </source>
</evidence>
<evidence type="ECO:0000256" key="4">
    <source>
        <dbReference type="ARBA" id="ARBA00023098"/>
    </source>
</evidence>
<dbReference type="PROSITE" id="PS00166">
    <property type="entry name" value="ENOYL_COA_HYDRATASE"/>
    <property type="match status" value="1"/>
</dbReference>
<keyword evidence="5 7" id="KW-0413">Isomerase</keyword>
<dbReference type="FunFam" id="1.10.12.10:FF:000004">
    <property type="entry name" value="Delta3,5-delta2,4-dienoyl-CoA isomerase"/>
    <property type="match status" value="1"/>
</dbReference>
<dbReference type="CDD" id="cd06558">
    <property type="entry name" value="crotonase-like"/>
    <property type="match status" value="1"/>
</dbReference>
<dbReference type="PANTHER" id="PTHR43149">
    <property type="entry name" value="ENOYL-COA HYDRATASE"/>
    <property type="match status" value="1"/>
</dbReference>
<dbReference type="GO" id="GO:0005739">
    <property type="term" value="C:mitochondrion"/>
    <property type="evidence" value="ECO:0007669"/>
    <property type="project" value="TreeGrafter"/>
</dbReference>
<dbReference type="EMBL" id="JOJR01003598">
    <property type="protein sequence ID" value="RCN27734.1"/>
    <property type="molecule type" value="Genomic_DNA"/>
</dbReference>
<comment type="similarity">
    <text evidence="2 6">Belongs to the enoyl-CoA hydratase/isomerase family.</text>
</comment>
<dbReference type="InterPro" id="IPR018376">
    <property type="entry name" value="Enoyl-CoA_hyd/isom_CS"/>
</dbReference>
<dbReference type="InterPro" id="IPR014748">
    <property type="entry name" value="Enoyl-CoA_hydra_C"/>
</dbReference>
<organism evidence="7 8">
    <name type="scientific">Ancylostoma caninum</name>
    <name type="common">Dog hookworm</name>
    <dbReference type="NCBI Taxonomy" id="29170"/>
    <lineage>
        <taxon>Eukaryota</taxon>
        <taxon>Metazoa</taxon>
        <taxon>Ecdysozoa</taxon>
        <taxon>Nematoda</taxon>
        <taxon>Chromadorea</taxon>
        <taxon>Rhabditida</taxon>
        <taxon>Rhabditina</taxon>
        <taxon>Rhabditomorpha</taxon>
        <taxon>Strongyloidea</taxon>
        <taxon>Ancylostomatidae</taxon>
        <taxon>Ancylostomatinae</taxon>
        <taxon>Ancylostoma</taxon>
    </lineage>
</organism>
<accession>A0A368F6G7</accession>
<evidence type="ECO:0000313" key="8">
    <source>
        <dbReference type="Proteomes" id="UP000252519"/>
    </source>
</evidence>
<dbReference type="InterPro" id="IPR001753">
    <property type="entry name" value="Enoyl-CoA_hydra/iso"/>
</dbReference>